<gene>
    <name evidence="1" type="ORF">S01H1_50728</name>
</gene>
<sequence>MKSVKNVSYQQILNNLMDSEHDLGMKSRIPKPLNLAVLDSIGKYEKNLNLKDSSGMVSSLVQTLLIFFVSDKGLGRQEIVQALTPMIEAERHLQSNSGKIVEQKRD</sequence>
<protein>
    <submittedName>
        <fullName evidence="1">Uncharacterized protein</fullName>
    </submittedName>
</protein>
<reference evidence="1" key="1">
    <citation type="journal article" date="2014" name="Front. Microbiol.">
        <title>High frequency of phylogenetically diverse reductive dehalogenase-homologous genes in deep subseafloor sedimentary metagenomes.</title>
        <authorList>
            <person name="Kawai M."/>
            <person name="Futagami T."/>
            <person name="Toyoda A."/>
            <person name="Takaki Y."/>
            <person name="Nishi S."/>
            <person name="Hori S."/>
            <person name="Arai W."/>
            <person name="Tsubouchi T."/>
            <person name="Morono Y."/>
            <person name="Uchiyama I."/>
            <person name="Ito T."/>
            <person name="Fujiyama A."/>
            <person name="Inagaki F."/>
            <person name="Takami H."/>
        </authorList>
    </citation>
    <scope>NUCLEOTIDE SEQUENCE</scope>
    <source>
        <strain evidence="1">Expedition CK06-06</strain>
    </source>
</reference>
<dbReference type="AlphaFoldDB" id="X0VYB5"/>
<name>X0VYB5_9ZZZZ</name>
<dbReference type="EMBL" id="BARS01032694">
    <property type="protein sequence ID" value="GAG17438.1"/>
    <property type="molecule type" value="Genomic_DNA"/>
</dbReference>
<proteinExistence type="predicted"/>
<comment type="caution">
    <text evidence="1">The sequence shown here is derived from an EMBL/GenBank/DDBJ whole genome shotgun (WGS) entry which is preliminary data.</text>
</comment>
<accession>X0VYB5</accession>
<evidence type="ECO:0000313" key="1">
    <source>
        <dbReference type="EMBL" id="GAG17438.1"/>
    </source>
</evidence>
<organism evidence="1">
    <name type="scientific">marine sediment metagenome</name>
    <dbReference type="NCBI Taxonomy" id="412755"/>
    <lineage>
        <taxon>unclassified sequences</taxon>
        <taxon>metagenomes</taxon>
        <taxon>ecological metagenomes</taxon>
    </lineage>
</organism>